<proteinExistence type="inferred from homology"/>
<sequence>MKTIVVAGGCFWGVDAYMSKIDGIVETKVGYANGTKKDPTYDQVCMGNTGHAEACLISYDEKLVSLEKILNKFWGIIDPTAINRQGADVGSQYRSGIYYSDKSDLDIILSTKDIVQSKYEKVIVTQIQPLSCFYDAEDYHQKYLQKNPGGYCHIDLNAN</sequence>
<reference evidence="5" key="1">
    <citation type="submission" date="2021-11" db="EMBL/GenBank/DDBJ databases">
        <title>Clostridia strains as spoilage organisms.</title>
        <authorList>
            <person name="Wambui J."/>
            <person name="Stevens M.J.A."/>
            <person name="Stephan R."/>
        </authorList>
    </citation>
    <scope>NUCLEOTIDE SEQUENCE</scope>
    <source>
        <strain evidence="5">CF009</strain>
    </source>
</reference>
<evidence type="ECO:0000256" key="3">
    <source>
        <dbReference type="HAMAP-Rule" id="MF_01401"/>
    </source>
</evidence>
<feature type="active site" evidence="3">
    <location>
        <position position="10"/>
    </location>
</feature>
<dbReference type="Pfam" id="PF01625">
    <property type="entry name" value="PMSR"/>
    <property type="match status" value="1"/>
</dbReference>
<dbReference type="EMBL" id="CP086239">
    <property type="protein sequence ID" value="WAG61450.1"/>
    <property type="molecule type" value="Genomic_DNA"/>
</dbReference>
<comment type="function">
    <text evidence="3">Has an important function as a repair enzyme for proteins that have been inactivated by oxidation. Catalyzes the reversible oxidation-reduction of methionine sulfoxide in proteins to methionine.</text>
</comment>
<comment type="catalytic activity">
    <reaction evidence="2 3">
        <text>[thioredoxin]-disulfide + L-methionine + H2O = L-methionine (S)-S-oxide + [thioredoxin]-dithiol</text>
        <dbReference type="Rhea" id="RHEA:19993"/>
        <dbReference type="Rhea" id="RHEA-COMP:10698"/>
        <dbReference type="Rhea" id="RHEA-COMP:10700"/>
        <dbReference type="ChEBI" id="CHEBI:15377"/>
        <dbReference type="ChEBI" id="CHEBI:29950"/>
        <dbReference type="ChEBI" id="CHEBI:50058"/>
        <dbReference type="ChEBI" id="CHEBI:57844"/>
        <dbReference type="ChEBI" id="CHEBI:58772"/>
        <dbReference type="EC" id="1.8.4.11"/>
    </reaction>
</comment>
<organism evidence="5 6">
    <name type="scientific">Clostridium estertheticum</name>
    <dbReference type="NCBI Taxonomy" id="238834"/>
    <lineage>
        <taxon>Bacteria</taxon>
        <taxon>Bacillati</taxon>
        <taxon>Bacillota</taxon>
        <taxon>Clostridia</taxon>
        <taxon>Eubacteriales</taxon>
        <taxon>Clostridiaceae</taxon>
        <taxon>Clostridium</taxon>
    </lineage>
</organism>
<dbReference type="GO" id="GO:0008113">
    <property type="term" value="F:peptide-methionine (S)-S-oxide reductase activity"/>
    <property type="evidence" value="ECO:0007669"/>
    <property type="project" value="UniProtKB-UniRule"/>
</dbReference>
<dbReference type="Proteomes" id="UP001164733">
    <property type="component" value="Chromosome"/>
</dbReference>
<dbReference type="GO" id="GO:0034599">
    <property type="term" value="P:cellular response to oxidative stress"/>
    <property type="evidence" value="ECO:0007669"/>
    <property type="project" value="TreeGrafter"/>
</dbReference>
<dbReference type="NCBIfam" id="TIGR00401">
    <property type="entry name" value="msrA"/>
    <property type="match status" value="1"/>
</dbReference>
<dbReference type="InterPro" id="IPR002569">
    <property type="entry name" value="Met_Sox_Rdtase_MsrA_dom"/>
</dbReference>
<evidence type="ECO:0000259" key="4">
    <source>
        <dbReference type="Pfam" id="PF01625"/>
    </source>
</evidence>
<name>A0AA47I826_9CLOT</name>
<dbReference type="EC" id="1.8.4.11" evidence="3"/>
<evidence type="ECO:0000256" key="1">
    <source>
        <dbReference type="ARBA" id="ARBA00047806"/>
    </source>
</evidence>
<evidence type="ECO:0000313" key="6">
    <source>
        <dbReference type="Proteomes" id="UP001164733"/>
    </source>
</evidence>
<feature type="domain" description="Peptide methionine sulphoxide reductase MsrA" evidence="4">
    <location>
        <begin position="3"/>
        <end position="153"/>
    </location>
</feature>
<comment type="catalytic activity">
    <reaction evidence="1 3">
        <text>L-methionyl-[protein] + [thioredoxin]-disulfide + H2O = L-methionyl-(S)-S-oxide-[protein] + [thioredoxin]-dithiol</text>
        <dbReference type="Rhea" id="RHEA:14217"/>
        <dbReference type="Rhea" id="RHEA-COMP:10698"/>
        <dbReference type="Rhea" id="RHEA-COMP:10700"/>
        <dbReference type="Rhea" id="RHEA-COMP:12313"/>
        <dbReference type="Rhea" id="RHEA-COMP:12315"/>
        <dbReference type="ChEBI" id="CHEBI:15377"/>
        <dbReference type="ChEBI" id="CHEBI:16044"/>
        <dbReference type="ChEBI" id="CHEBI:29950"/>
        <dbReference type="ChEBI" id="CHEBI:44120"/>
        <dbReference type="ChEBI" id="CHEBI:50058"/>
        <dbReference type="EC" id="1.8.4.11"/>
    </reaction>
</comment>
<dbReference type="GO" id="GO:0005737">
    <property type="term" value="C:cytoplasm"/>
    <property type="evidence" value="ECO:0007669"/>
    <property type="project" value="TreeGrafter"/>
</dbReference>
<keyword evidence="3 5" id="KW-0560">Oxidoreductase</keyword>
<gene>
    <name evidence="3 5" type="primary">msrA</name>
    <name evidence="5" type="ORF">LL038_04140</name>
</gene>
<dbReference type="InterPro" id="IPR050162">
    <property type="entry name" value="MsrA_MetSO_reductase"/>
</dbReference>
<evidence type="ECO:0000313" key="5">
    <source>
        <dbReference type="EMBL" id="WAG61450.1"/>
    </source>
</evidence>
<evidence type="ECO:0000256" key="2">
    <source>
        <dbReference type="ARBA" id="ARBA00048782"/>
    </source>
</evidence>
<dbReference type="RefSeq" id="WP_216119919.1">
    <property type="nucleotide sequence ID" value="NZ_CP086239.1"/>
</dbReference>
<comment type="similarity">
    <text evidence="3">Belongs to the MsrA Met sulfoxide reductase family.</text>
</comment>
<dbReference type="AlphaFoldDB" id="A0AA47I826"/>
<dbReference type="PANTHER" id="PTHR42799:SF2">
    <property type="entry name" value="MITOCHONDRIAL PEPTIDE METHIONINE SULFOXIDE REDUCTASE"/>
    <property type="match status" value="1"/>
</dbReference>
<protein>
    <recommendedName>
        <fullName evidence="3">Peptide methionine sulfoxide reductase MsrA</fullName>
        <shortName evidence="3">Protein-methionine-S-oxide reductase</shortName>
        <ecNumber evidence="3">1.8.4.11</ecNumber>
    </recommendedName>
    <alternativeName>
        <fullName evidence="3">Peptide-methionine (S)-S-oxide reductase</fullName>
        <shortName evidence="3">Peptide Met(O) reductase</shortName>
    </alternativeName>
</protein>
<dbReference type="PANTHER" id="PTHR42799">
    <property type="entry name" value="MITOCHONDRIAL PEPTIDE METHIONINE SULFOXIDE REDUCTASE"/>
    <property type="match status" value="1"/>
</dbReference>
<accession>A0AA47I826</accession>
<dbReference type="HAMAP" id="MF_01401">
    <property type="entry name" value="MsrA"/>
    <property type="match status" value="1"/>
</dbReference>